<organism evidence="1 2">
    <name type="scientific">Tessaracoccus flavescens</name>
    <dbReference type="NCBI Taxonomy" id="399497"/>
    <lineage>
        <taxon>Bacteria</taxon>
        <taxon>Bacillati</taxon>
        <taxon>Actinomycetota</taxon>
        <taxon>Actinomycetes</taxon>
        <taxon>Propionibacteriales</taxon>
        <taxon>Propionibacteriaceae</taxon>
        <taxon>Tessaracoccus</taxon>
    </lineage>
</organism>
<accession>A0A921EKY0</accession>
<evidence type="ECO:0000313" key="1">
    <source>
        <dbReference type="EMBL" id="HJE50488.1"/>
    </source>
</evidence>
<dbReference type="AlphaFoldDB" id="A0A921EKY0"/>
<gene>
    <name evidence="1" type="ORF">K8V15_00635</name>
</gene>
<reference evidence="1" key="1">
    <citation type="journal article" date="2021" name="PeerJ">
        <title>Extensive microbial diversity within the chicken gut microbiome revealed by metagenomics and culture.</title>
        <authorList>
            <person name="Gilroy R."/>
            <person name="Ravi A."/>
            <person name="Getino M."/>
            <person name="Pursley I."/>
            <person name="Horton D.L."/>
            <person name="Alikhan N.F."/>
            <person name="Baker D."/>
            <person name="Gharbi K."/>
            <person name="Hall N."/>
            <person name="Watson M."/>
            <person name="Adriaenssens E.M."/>
            <person name="Foster-Nyarko E."/>
            <person name="Jarju S."/>
            <person name="Secka A."/>
            <person name="Antonio M."/>
            <person name="Oren A."/>
            <person name="Chaudhuri R.R."/>
            <person name="La Ragione R."/>
            <person name="Hildebrand F."/>
            <person name="Pallen M.J."/>
        </authorList>
    </citation>
    <scope>NUCLEOTIDE SEQUENCE</scope>
    <source>
        <strain evidence="1">ChiGjej3B3-7470</strain>
    </source>
</reference>
<dbReference type="Pfam" id="PF07081">
    <property type="entry name" value="DUF1349"/>
    <property type="match status" value="1"/>
</dbReference>
<sequence length="194" mass="21143">MSSTLIPWPTGTWTTPPKAVEHDGGDLLVTAREESDAWRITSYGFIHDTEHALVTDLPVGTAMEVVFTADFREQFDQAGLFVVASKEEWVKAGVEFADGHPQVGAVVTHGHSDWSVAPVDEWAGRRVRVRVSRGDDALTVRAGIDGEPLALVRVAYWPGHLTTQAGPFTCAPTRAGLTVRFHEWLSSEADGSLH</sequence>
<dbReference type="PANTHER" id="PTHR35332:SF2">
    <property type="entry name" value="REGULATION OF ENOLASE PROTEIN 1"/>
    <property type="match status" value="1"/>
</dbReference>
<dbReference type="InterPro" id="IPR009784">
    <property type="entry name" value="DUF1349"/>
</dbReference>
<dbReference type="Proteomes" id="UP000712713">
    <property type="component" value="Unassembled WGS sequence"/>
</dbReference>
<dbReference type="SUPFAM" id="SSF49899">
    <property type="entry name" value="Concanavalin A-like lectins/glucanases"/>
    <property type="match status" value="1"/>
</dbReference>
<name>A0A921EKY0_9ACTN</name>
<reference evidence="1" key="2">
    <citation type="submission" date="2021-09" db="EMBL/GenBank/DDBJ databases">
        <authorList>
            <person name="Gilroy R."/>
        </authorList>
    </citation>
    <scope>NUCLEOTIDE SEQUENCE</scope>
    <source>
        <strain evidence="1">ChiGjej3B3-7470</strain>
    </source>
</reference>
<protein>
    <submittedName>
        <fullName evidence="1">DUF1349 domain-containing protein</fullName>
    </submittedName>
</protein>
<comment type="caution">
    <text evidence="1">The sequence shown here is derived from an EMBL/GenBank/DDBJ whole genome shotgun (WGS) entry which is preliminary data.</text>
</comment>
<dbReference type="EMBL" id="DYZF01000017">
    <property type="protein sequence ID" value="HJE50488.1"/>
    <property type="molecule type" value="Genomic_DNA"/>
</dbReference>
<dbReference type="PANTHER" id="PTHR35332">
    <property type="entry name" value="REGULATION OF ENOLASE PROTEIN 1"/>
    <property type="match status" value="1"/>
</dbReference>
<dbReference type="InterPro" id="IPR013320">
    <property type="entry name" value="ConA-like_dom_sf"/>
</dbReference>
<dbReference type="Gene3D" id="2.60.120.200">
    <property type="match status" value="1"/>
</dbReference>
<evidence type="ECO:0000313" key="2">
    <source>
        <dbReference type="Proteomes" id="UP000712713"/>
    </source>
</evidence>
<proteinExistence type="predicted"/>